<dbReference type="RefSeq" id="WP_394836643.1">
    <property type="nucleotide sequence ID" value="NZ_CP089929.1"/>
</dbReference>
<gene>
    <name evidence="2" type="ORF">LVJ94_07020</name>
</gene>
<reference evidence="2" key="1">
    <citation type="submission" date="2021-12" db="EMBL/GenBank/DDBJ databases">
        <title>Discovery of the Pendulisporaceae a myxobacterial family with distinct sporulation behavior and unique specialized metabolism.</title>
        <authorList>
            <person name="Garcia R."/>
            <person name="Popoff A."/>
            <person name="Bader C.D."/>
            <person name="Loehr J."/>
            <person name="Walesch S."/>
            <person name="Walt C."/>
            <person name="Boldt J."/>
            <person name="Bunk B."/>
            <person name="Haeckl F.J.F.P.J."/>
            <person name="Gunesch A.P."/>
            <person name="Birkelbach J."/>
            <person name="Nuebel U."/>
            <person name="Pietschmann T."/>
            <person name="Bach T."/>
            <person name="Mueller R."/>
        </authorList>
    </citation>
    <scope>NUCLEOTIDE SEQUENCE</scope>
    <source>
        <strain evidence="2">MSr11367</strain>
    </source>
</reference>
<evidence type="ECO:0000259" key="1">
    <source>
        <dbReference type="Pfam" id="PF23981"/>
    </source>
</evidence>
<feature type="domain" description="DUF7305" evidence="1">
    <location>
        <begin position="370"/>
        <end position="502"/>
    </location>
</feature>
<dbReference type="InterPro" id="IPR055729">
    <property type="entry name" value="DUF7305"/>
</dbReference>
<dbReference type="EMBL" id="CP089983">
    <property type="protein sequence ID" value="WXB06982.1"/>
    <property type="molecule type" value="Genomic_DNA"/>
</dbReference>
<evidence type="ECO:0000313" key="2">
    <source>
        <dbReference type="EMBL" id="WXB06982.1"/>
    </source>
</evidence>
<name>A0ABZ2L7S6_9BACT</name>
<accession>A0ABZ2L7S6</accession>
<dbReference type="Pfam" id="PF23981">
    <property type="entry name" value="DUF7305"/>
    <property type="match status" value="1"/>
</dbReference>
<evidence type="ECO:0000313" key="3">
    <source>
        <dbReference type="Proteomes" id="UP001374803"/>
    </source>
</evidence>
<sequence length="567" mass="57486">MKVIHKGIAVVVVGTAGILLGAGLPACSSSSFALFDDAGAGDGAPPPWGNVDAGEEPQACRDGVCTCPPYKTYCDGKCIPTTADPANCGACGNTCTGALACSGGVCSGTCLPGLDKCGNACVARGSDSQNCGGCGNVCGPTQGCVAGKCENKIPVGPAPAKCAGGGPPIQHPPAQGGCLGNLAQTVFRWALCSCKDVQFSKDYVTDGCDSRQGPYQPGGLGAGIGANGNYGASGTGDVWGTLWIAGSGGIAPSQRHDIRSEVRSGGELKNGGGGLLVGGDAYVAGNVVDKPDIRGKLYLRNGSSADGIAESKIVRQNVEVKPPCDYCAEGQQVPIEAIVEAHRAPKNDNALIGLDAGAYESPTGPLRLDLPCGEYYLTRIASSHHVTIVAHGRTALYIDGEVSPNGLTIDVAPGAELDVFVRDKIQTSGALKIGSPNHPAATRVYVWGDSGMTISGEVDIAGNLYVPRGSVTYSKTAAQYGAIYAGNFSASEPVQFHYDRAILRAGDTCRPPTSGDDAGTPPPPTCGTCRDCTNQACNGGTCGKCGSSNDCCAPLVCREGTCVSDVH</sequence>
<keyword evidence="3" id="KW-1185">Reference proteome</keyword>
<organism evidence="2 3">
    <name type="scientific">Pendulispora rubella</name>
    <dbReference type="NCBI Taxonomy" id="2741070"/>
    <lineage>
        <taxon>Bacteria</taxon>
        <taxon>Pseudomonadati</taxon>
        <taxon>Myxococcota</taxon>
        <taxon>Myxococcia</taxon>
        <taxon>Myxococcales</taxon>
        <taxon>Sorangiineae</taxon>
        <taxon>Pendulisporaceae</taxon>
        <taxon>Pendulispora</taxon>
    </lineage>
</organism>
<protein>
    <recommendedName>
        <fullName evidence="1">DUF7305 domain-containing protein</fullName>
    </recommendedName>
</protein>
<proteinExistence type="predicted"/>
<dbReference type="Proteomes" id="UP001374803">
    <property type="component" value="Chromosome"/>
</dbReference>